<keyword evidence="7" id="KW-0653">Protein transport</keyword>
<evidence type="ECO:0000256" key="5">
    <source>
        <dbReference type="ARBA" id="ARBA00022448"/>
    </source>
</evidence>
<evidence type="ECO:0000256" key="17">
    <source>
        <dbReference type="SAM" id="MobiDB-lite"/>
    </source>
</evidence>
<comment type="similarity">
    <text evidence="4">Belongs to the GLE1 family.</text>
</comment>
<dbReference type="GO" id="GO:0016973">
    <property type="term" value="P:poly(A)+ mRNA export from nucleus"/>
    <property type="evidence" value="ECO:0007669"/>
    <property type="project" value="InterPro"/>
</dbReference>
<evidence type="ECO:0000256" key="7">
    <source>
        <dbReference type="ARBA" id="ARBA00022927"/>
    </source>
</evidence>
<dbReference type="Pfam" id="PF07817">
    <property type="entry name" value="GLE1"/>
    <property type="match status" value="1"/>
</dbReference>
<dbReference type="GO" id="GO:0044614">
    <property type="term" value="C:nuclear pore cytoplasmic filaments"/>
    <property type="evidence" value="ECO:0007669"/>
    <property type="project" value="TreeGrafter"/>
</dbReference>
<dbReference type="GO" id="GO:0015031">
    <property type="term" value="P:protein transport"/>
    <property type="evidence" value="ECO:0007669"/>
    <property type="project" value="UniProtKB-KW"/>
</dbReference>
<evidence type="ECO:0000256" key="2">
    <source>
        <dbReference type="ARBA" id="ARBA00004567"/>
    </source>
</evidence>
<feature type="region of interest" description="Disordered" evidence="17">
    <location>
        <begin position="208"/>
        <end position="234"/>
    </location>
</feature>
<dbReference type="GO" id="GO:0031965">
    <property type="term" value="C:nuclear membrane"/>
    <property type="evidence" value="ECO:0007669"/>
    <property type="project" value="UniProtKB-SubCell"/>
</dbReference>
<feature type="compositionally biased region" description="Polar residues" evidence="17">
    <location>
        <begin position="27"/>
        <end position="38"/>
    </location>
</feature>
<keyword evidence="5" id="KW-0813">Transport</keyword>
<feature type="compositionally biased region" description="Polar residues" evidence="17">
    <location>
        <begin position="45"/>
        <end position="69"/>
    </location>
</feature>
<evidence type="ECO:0000256" key="8">
    <source>
        <dbReference type="ARBA" id="ARBA00023010"/>
    </source>
</evidence>
<gene>
    <name evidence="18" type="ORF">CLIB1423_12S01310</name>
</gene>
<dbReference type="AlphaFoldDB" id="A0A9P0QSB1"/>
<evidence type="ECO:0000256" key="13">
    <source>
        <dbReference type="ARBA" id="ARBA00026227"/>
    </source>
</evidence>
<dbReference type="PANTHER" id="PTHR12960">
    <property type="entry name" value="GLE-1-RELATED"/>
    <property type="match status" value="1"/>
</dbReference>
<dbReference type="GO" id="GO:0031369">
    <property type="term" value="F:translation initiation factor binding"/>
    <property type="evidence" value="ECO:0007669"/>
    <property type="project" value="TreeGrafter"/>
</dbReference>
<evidence type="ECO:0000256" key="16">
    <source>
        <dbReference type="ARBA" id="ARBA00075681"/>
    </source>
</evidence>
<name>A0A9P0QSB1_9ASCO</name>
<comment type="subcellular location">
    <subcellularLocation>
        <location evidence="1">Nucleus membrane</location>
        <topology evidence="1">Peripheral membrane protein</topology>
        <orientation evidence="1">Cytoplasmic side</orientation>
    </subcellularLocation>
    <subcellularLocation>
        <location evidence="3">Nucleus membrane</location>
        <topology evidence="3">Peripheral membrane protein</topology>
        <orientation evidence="3">Nucleoplasmic side</orientation>
    </subcellularLocation>
    <subcellularLocation>
        <location evidence="2">Nucleus</location>
        <location evidence="2">Nuclear pore complex</location>
    </subcellularLocation>
</comment>
<evidence type="ECO:0000256" key="15">
    <source>
        <dbReference type="ARBA" id="ARBA00075092"/>
    </source>
</evidence>
<evidence type="ECO:0000256" key="11">
    <source>
        <dbReference type="ARBA" id="ARBA00023136"/>
    </source>
</evidence>
<dbReference type="Proteomes" id="UP000837801">
    <property type="component" value="Unassembled WGS sequence"/>
</dbReference>
<dbReference type="InterPro" id="IPR012476">
    <property type="entry name" value="GLE1"/>
</dbReference>
<organism evidence="18 19">
    <name type="scientific">[Candida] railenensis</name>
    <dbReference type="NCBI Taxonomy" id="45579"/>
    <lineage>
        <taxon>Eukaryota</taxon>
        <taxon>Fungi</taxon>
        <taxon>Dikarya</taxon>
        <taxon>Ascomycota</taxon>
        <taxon>Saccharomycotina</taxon>
        <taxon>Pichiomycetes</taxon>
        <taxon>Debaryomycetaceae</taxon>
        <taxon>Kurtzmaniella</taxon>
    </lineage>
</organism>
<dbReference type="PANTHER" id="PTHR12960:SF0">
    <property type="entry name" value="MRNA EXPORT FACTOR GLE1"/>
    <property type="match status" value="1"/>
</dbReference>
<keyword evidence="6" id="KW-0509">mRNA transport</keyword>
<dbReference type="GO" id="GO:0005543">
    <property type="term" value="F:phospholipid binding"/>
    <property type="evidence" value="ECO:0007669"/>
    <property type="project" value="TreeGrafter"/>
</dbReference>
<feature type="region of interest" description="Disordered" evidence="17">
    <location>
        <begin position="1"/>
        <end position="89"/>
    </location>
</feature>
<keyword evidence="8" id="KW-0811">Translocation</keyword>
<keyword evidence="11" id="KW-0472">Membrane</keyword>
<evidence type="ECO:0000256" key="3">
    <source>
        <dbReference type="ARBA" id="ARBA00004620"/>
    </source>
</evidence>
<dbReference type="GO" id="GO:0005737">
    <property type="term" value="C:cytoplasm"/>
    <property type="evidence" value="ECO:0007669"/>
    <property type="project" value="UniProtKB-ARBA"/>
</dbReference>
<dbReference type="GO" id="GO:0000822">
    <property type="term" value="F:inositol hexakisphosphate binding"/>
    <property type="evidence" value="ECO:0007669"/>
    <property type="project" value="TreeGrafter"/>
</dbReference>
<dbReference type="EMBL" id="CAKXYY010000012">
    <property type="protein sequence ID" value="CAH2353714.1"/>
    <property type="molecule type" value="Genomic_DNA"/>
</dbReference>
<evidence type="ECO:0000256" key="12">
    <source>
        <dbReference type="ARBA" id="ARBA00023242"/>
    </source>
</evidence>
<evidence type="ECO:0000256" key="10">
    <source>
        <dbReference type="ARBA" id="ARBA00023132"/>
    </source>
</evidence>
<dbReference type="OrthoDB" id="420884at2759"/>
<comment type="caution">
    <text evidence="18">The sequence shown here is derived from an EMBL/GenBank/DDBJ whole genome shotgun (WGS) entry which is preliminary data.</text>
</comment>
<sequence length="544" mass="61149">MRFGIPLDLDDSSNRANGGVVSRKPYPSSTLFNSQETASRGPGSVSINFKSKSPSRSTYDASASRSYGNDGNGYANNVDDNKNTPTLAPMQHTSTTITIPQFSAFYDSIDKLMQTYTESISSKLGELGSKNPDAVSSDLDHVTSNFDAILKLQSGQVEEIIKQEQLEKKKKLDELKRKEALIAQQKEQARLEEEARIKKLAEEEARKKQAEKKAEKAAEAQRREREAQEAQKKAQLELDAKRKLNGTTNFASITKERLAYSEDIKTIKLTVVDQLSKESADLRKAVSSLKRKINVKFGQLSNSNQQLMKITQEVIQQIDDAKTNSHSELVYKWILNFVAKAIVSQAETEVIVKSTAALPLAKLSLSLLQKYPEFAYFFKARLIKKCPFIIGYTSKIDTEEGRILMGWRRRDSKWEDEVKYDERVAGICTLWAVITRIDVDKTGIDEMFTIAASWKFLARACNTSPALELLTNAHFGCLGNWWEACASNLLNAYHGQGRKMLQVVSMDLTSAVSSLKYPAAARLMIMGEDYFTNNKIETIKEMEY</sequence>
<protein>
    <recommendedName>
        <fullName evidence="13">mRNA export factor GLE1</fullName>
    </recommendedName>
    <alternativeName>
        <fullName evidence="15">Nuclear pore protein GLE1</fullName>
    </alternativeName>
    <alternativeName>
        <fullName evidence="14">Nucleoporin GLE1</fullName>
    </alternativeName>
    <alternativeName>
        <fullName evidence="16">RNA export factor GLE1</fullName>
    </alternativeName>
</protein>
<reference evidence="18" key="1">
    <citation type="submission" date="2022-03" db="EMBL/GenBank/DDBJ databases">
        <authorList>
            <person name="Legras J.-L."/>
            <person name="Devillers H."/>
            <person name="Grondin C."/>
        </authorList>
    </citation>
    <scope>NUCLEOTIDE SEQUENCE</scope>
    <source>
        <strain evidence="18">CLIB 1423</strain>
    </source>
</reference>
<dbReference type="InterPro" id="IPR038506">
    <property type="entry name" value="GLE1-like_sf"/>
</dbReference>
<evidence type="ECO:0000256" key="4">
    <source>
        <dbReference type="ARBA" id="ARBA00011056"/>
    </source>
</evidence>
<dbReference type="FunFam" id="1.25.40.510:FF:000003">
    <property type="entry name" value="Nucleoporin GLE1"/>
    <property type="match status" value="1"/>
</dbReference>
<evidence type="ECO:0000256" key="14">
    <source>
        <dbReference type="ARBA" id="ARBA00029983"/>
    </source>
</evidence>
<evidence type="ECO:0000313" key="18">
    <source>
        <dbReference type="EMBL" id="CAH2353714.1"/>
    </source>
</evidence>
<keyword evidence="10" id="KW-0906">Nuclear pore complex</keyword>
<evidence type="ECO:0000256" key="1">
    <source>
        <dbReference type="ARBA" id="ARBA00004335"/>
    </source>
</evidence>
<proteinExistence type="inferred from homology"/>
<dbReference type="Gene3D" id="1.25.40.510">
    <property type="entry name" value="GLE1-like"/>
    <property type="match status" value="1"/>
</dbReference>
<evidence type="ECO:0000313" key="19">
    <source>
        <dbReference type="Proteomes" id="UP000837801"/>
    </source>
</evidence>
<evidence type="ECO:0000256" key="6">
    <source>
        <dbReference type="ARBA" id="ARBA00022816"/>
    </source>
</evidence>
<evidence type="ECO:0000256" key="9">
    <source>
        <dbReference type="ARBA" id="ARBA00023054"/>
    </source>
</evidence>
<keyword evidence="19" id="KW-1185">Reference proteome</keyword>
<keyword evidence="12" id="KW-0539">Nucleus</keyword>
<accession>A0A9P0QSB1</accession>
<keyword evidence="9" id="KW-0175">Coiled coil</keyword>